<reference evidence="2" key="1">
    <citation type="journal article" date="2017" name="Genome Announc.">
        <title>Draft Genome Sequence of Terrimicrobium sacchariphilum NM-5T, a Facultative Anaerobic Soil Bacterium of the Class Spartobacteria.</title>
        <authorList>
            <person name="Qiu Y.L."/>
            <person name="Tourlousse D.M."/>
            <person name="Matsuura N."/>
            <person name="Ohashi A."/>
            <person name="Sekiguchi Y."/>
        </authorList>
    </citation>
    <scope>NUCLEOTIDE SEQUENCE [LARGE SCALE GENOMIC DNA]</scope>
    <source>
        <strain evidence="2">NM-5</strain>
    </source>
</reference>
<name>A0A146GBT3_TERSA</name>
<dbReference type="AlphaFoldDB" id="A0A146GBT3"/>
<dbReference type="Proteomes" id="UP000076023">
    <property type="component" value="Unassembled WGS sequence"/>
</dbReference>
<evidence type="ECO:0000313" key="2">
    <source>
        <dbReference type="Proteomes" id="UP000076023"/>
    </source>
</evidence>
<evidence type="ECO:0000313" key="1">
    <source>
        <dbReference type="EMBL" id="GAT35069.1"/>
    </source>
</evidence>
<organism evidence="1 2">
    <name type="scientific">Terrimicrobium sacchariphilum</name>
    <dbReference type="NCBI Taxonomy" id="690879"/>
    <lineage>
        <taxon>Bacteria</taxon>
        <taxon>Pseudomonadati</taxon>
        <taxon>Verrucomicrobiota</taxon>
        <taxon>Terrimicrobiia</taxon>
        <taxon>Terrimicrobiales</taxon>
        <taxon>Terrimicrobiaceae</taxon>
        <taxon>Terrimicrobium</taxon>
    </lineage>
</organism>
<dbReference type="OrthoDB" id="9833963at2"/>
<proteinExistence type="predicted"/>
<keyword evidence="2" id="KW-1185">Reference proteome</keyword>
<dbReference type="EMBL" id="BDCO01000003">
    <property type="protein sequence ID" value="GAT35069.1"/>
    <property type="molecule type" value="Genomic_DNA"/>
</dbReference>
<dbReference type="InParanoid" id="A0A146GBT3"/>
<protein>
    <submittedName>
        <fullName evidence="1">Uncharacterized protein</fullName>
    </submittedName>
</protein>
<gene>
    <name evidence="1" type="ORF">TSACC_3129</name>
</gene>
<sequence length="103" mass="11200">MAQQLDGVLFQVKFRSAPGIPAHAVRNFIVAAKQLPASGTAGFFQAAVAVLDKSGALTDANNSLAVDIDHLQRIHVIIEDYSAVSNMYEDENWICIDRDKMPA</sequence>
<dbReference type="RefSeq" id="WP_075080921.1">
    <property type="nucleotide sequence ID" value="NZ_BDCO01000003.1"/>
</dbReference>
<accession>A0A146GBT3</accession>
<comment type="caution">
    <text evidence="1">The sequence shown here is derived from an EMBL/GenBank/DDBJ whole genome shotgun (WGS) entry which is preliminary data.</text>
</comment>